<keyword evidence="3" id="KW-1185">Reference proteome</keyword>
<evidence type="ECO:0000256" key="1">
    <source>
        <dbReference type="SAM" id="SignalP"/>
    </source>
</evidence>
<proteinExistence type="predicted"/>
<evidence type="ECO:0000313" key="3">
    <source>
        <dbReference type="Proteomes" id="UP000178912"/>
    </source>
</evidence>
<reference evidence="3" key="1">
    <citation type="submission" date="2016-03" db="EMBL/GenBank/DDBJ databases">
        <authorList>
            <person name="Guldener U."/>
        </authorList>
    </citation>
    <scope>NUCLEOTIDE SEQUENCE [LARGE SCALE GENOMIC DNA]</scope>
    <source>
        <strain evidence="3">04CH-RAC-A.6.1</strain>
    </source>
</reference>
<dbReference type="AlphaFoldDB" id="A0A1E1KA37"/>
<sequence length="117" mass="12313">MRTTTLLVVLLAGSIEASIRVPGGGPYRSPHTGSSICGSRAVFKLPGNCASNVCTPPSSGNCDHLTVKRERTLRPIGNSPCDKSTCYTEANIHLGLQKSSILISLETVVMLCALRGT</sequence>
<feature type="signal peptide" evidence="1">
    <location>
        <begin position="1"/>
        <end position="17"/>
    </location>
</feature>
<keyword evidence="1" id="KW-0732">Signal</keyword>
<dbReference type="Proteomes" id="UP000178912">
    <property type="component" value="Unassembled WGS sequence"/>
</dbReference>
<organism evidence="2 3">
    <name type="scientific">Rhynchosporium agropyri</name>
    <dbReference type="NCBI Taxonomy" id="914238"/>
    <lineage>
        <taxon>Eukaryota</taxon>
        <taxon>Fungi</taxon>
        <taxon>Dikarya</taxon>
        <taxon>Ascomycota</taxon>
        <taxon>Pezizomycotina</taxon>
        <taxon>Leotiomycetes</taxon>
        <taxon>Helotiales</taxon>
        <taxon>Ploettnerulaceae</taxon>
        <taxon>Rhynchosporium</taxon>
    </lineage>
</organism>
<dbReference type="EMBL" id="FJUX01000020">
    <property type="protein sequence ID" value="CZS94872.1"/>
    <property type="molecule type" value="Genomic_DNA"/>
</dbReference>
<name>A0A1E1KA37_9HELO</name>
<protein>
    <recommendedName>
        <fullName evidence="4">Secreted protein</fullName>
    </recommendedName>
</protein>
<accession>A0A1E1KA37</accession>
<evidence type="ECO:0008006" key="4">
    <source>
        <dbReference type="Google" id="ProtNLM"/>
    </source>
</evidence>
<gene>
    <name evidence="2" type="ORF">RAG0_04703</name>
</gene>
<evidence type="ECO:0000313" key="2">
    <source>
        <dbReference type="EMBL" id="CZS94872.1"/>
    </source>
</evidence>
<feature type="chain" id="PRO_5009445863" description="Secreted protein" evidence="1">
    <location>
        <begin position="18"/>
        <end position="117"/>
    </location>
</feature>